<dbReference type="NCBIfam" id="TIGR00062">
    <property type="entry name" value="L27"/>
    <property type="match status" value="1"/>
</dbReference>
<protein>
    <submittedName>
        <fullName evidence="5">Ribosomal protein L27</fullName>
    </submittedName>
</protein>
<evidence type="ECO:0000313" key="6">
    <source>
        <dbReference type="Proteomes" id="UP000009170"/>
    </source>
</evidence>
<dbReference type="PANTHER" id="PTHR15893:SF0">
    <property type="entry name" value="LARGE RIBOSOMAL SUBUNIT PROTEIN BL27M"/>
    <property type="match status" value="1"/>
</dbReference>
<evidence type="ECO:0000256" key="3">
    <source>
        <dbReference type="ARBA" id="ARBA00023274"/>
    </source>
</evidence>
<dbReference type="GO" id="GO:0022625">
    <property type="term" value="C:cytosolic large ribosomal subunit"/>
    <property type="evidence" value="ECO:0007669"/>
    <property type="project" value="TreeGrafter"/>
</dbReference>
<reference evidence="6" key="1">
    <citation type="journal article" date="2006" name="Proc. Natl. Acad. Sci. U.S.A.">
        <title>Genome analysis of the smallest free-living eukaryote Ostreococcus tauri unveils many unique features.</title>
        <authorList>
            <person name="Derelle E."/>
            <person name="Ferraz C."/>
            <person name="Rombauts S."/>
            <person name="Rouze P."/>
            <person name="Worden A.Z."/>
            <person name="Robbens S."/>
            <person name="Partensky F."/>
            <person name="Degroeve S."/>
            <person name="Echeynie S."/>
            <person name="Cooke R."/>
            <person name="Saeys Y."/>
            <person name="Wuyts J."/>
            <person name="Jabbari K."/>
            <person name="Bowler C."/>
            <person name="Panaud O."/>
            <person name="Piegu B."/>
            <person name="Ball S.G."/>
            <person name="Ral J.-P."/>
            <person name="Bouget F.-Y."/>
            <person name="Piganeau G."/>
            <person name="De Baets B."/>
            <person name="Picard A."/>
            <person name="Delseny M."/>
            <person name="Demaille J."/>
            <person name="Van de Peer Y."/>
            <person name="Moreau H."/>
        </authorList>
    </citation>
    <scope>NUCLEOTIDE SEQUENCE [LARGE SCALE GENOMIC DNA]</scope>
    <source>
        <strain evidence="6">OTTH 0595 / CCAP 157/2 / RCC745</strain>
    </source>
</reference>
<dbReference type="GeneID" id="9838164"/>
<dbReference type="InParanoid" id="A0A096P8A5"/>
<name>A0A096P8A5_OSTTA</name>
<dbReference type="FunFam" id="2.40.50.100:FF:000060">
    <property type="entry name" value="Apicoplast ribosomal protein L27"/>
    <property type="match status" value="1"/>
</dbReference>
<feature type="region of interest" description="Disordered" evidence="4">
    <location>
        <begin position="167"/>
        <end position="187"/>
    </location>
</feature>
<evidence type="ECO:0000256" key="4">
    <source>
        <dbReference type="SAM" id="MobiDB-lite"/>
    </source>
</evidence>
<dbReference type="EMBL" id="CAID01000017">
    <property type="protein sequence ID" value="CEG00509.1"/>
    <property type="molecule type" value="Genomic_DNA"/>
</dbReference>
<evidence type="ECO:0000313" key="5">
    <source>
        <dbReference type="EMBL" id="CEG00509.1"/>
    </source>
</evidence>
<gene>
    <name evidence="5" type="ORF">OT_ostta17g00360</name>
</gene>
<dbReference type="SUPFAM" id="SSF110324">
    <property type="entry name" value="Ribosomal L27 protein-like"/>
    <property type="match status" value="1"/>
</dbReference>
<dbReference type="OrthoDB" id="1867012at2759"/>
<dbReference type="AlphaFoldDB" id="A0A096P8A5"/>
<keyword evidence="2 5" id="KW-0689">Ribosomal protein</keyword>
<sequence length="291" mass="31475">MSSSIAPALASMFARKITLVPNVAGERKRRAGVIECAHKKGTGSTKNGRDSNPQYLGVKKYGEEKVTVGSIIVRQVGNKFHAGEGVGTGRDFTLFALREGEVRFRVGANKKKYVTVVDGVDRSGREDGAPTRKDKRRAMYTPRAVVREALERGEEVPKRAATATRAAATARKTRATEAATRKKTLARTGSAAAPKGFYRQVSKVRYCNLSLLLMDEIMETNGVIVKADAEKFYEHMLDGPGVTPTELASLEFVLNGGGGPYTYVTDAEAKAFLAEKIAQTRGELESDAGAR</sequence>
<comment type="similarity">
    <text evidence="1">Belongs to the bacterial ribosomal protein bL27 family.</text>
</comment>
<keyword evidence="3" id="KW-0687">Ribonucleoprotein</keyword>
<dbReference type="GO" id="GO:0006412">
    <property type="term" value="P:translation"/>
    <property type="evidence" value="ECO:0007669"/>
    <property type="project" value="InterPro"/>
</dbReference>
<keyword evidence="6" id="KW-1185">Reference proteome</keyword>
<dbReference type="GO" id="GO:0003735">
    <property type="term" value="F:structural constituent of ribosome"/>
    <property type="evidence" value="ECO:0007669"/>
    <property type="project" value="InterPro"/>
</dbReference>
<dbReference type="InterPro" id="IPR001684">
    <property type="entry name" value="Ribosomal_bL27"/>
</dbReference>
<dbReference type="Gene3D" id="2.40.50.100">
    <property type="match status" value="1"/>
</dbReference>
<evidence type="ECO:0000256" key="2">
    <source>
        <dbReference type="ARBA" id="ARBA00022980"/>
    </source>
</evidence>
<dbReference type="PANTHER" id="PTHR15893">
    <property type="entry name" value="RIBOSOMAL PROTEIN L27"/>
    <property type="match status" value="1"/>
</dbReference>
<dbReference type="KEGG" id="ota:OT_ostta17g00360"/>
<dbReference type="Proteomes" id="UP000009170">
    <property type="component" value="Unassembled WGS sequence"/>
</dbReference>
<comment type="caution">
    <text evidence="5">The sequence shown here is derived from an EMBL/GenBank/DDBJ whole genome shotgun (WGS) entry which is preliminary data.</text>
</comment>
<reference evidence="5 6" key="2">
    <citation type="journal article" date="2014" name="BMC Genomics">
        <title>An improved genome of the model marine alga Ostreococcus tauri unfolds by assessing Illumina de novo assemblies.</title>
        <authorList>
            <person name="Blanc-Mathieu R."/>
            <person name="Verhelst B."/>
            <person name="Derelle E."/>
            <person name="Rombauts S."/>
            <person name="Bouget F.Y."/>
            <person name="Carre I."/>
            <person name="Chateau A."/>
            <person name="Eyre-Walker A."/>
            <person name="Grimsley N."/>
            <person name="Moreau H."/>
            <person name="Piegu B."/>
            <person name="Rivals E."/>
            <person name="Schackwitz W."/>
            <person name="Van de Peer Y."/>
            <person name="Piganeau G."/>
        </authorList>
    </citation>
    <scope>NUCLEOTIDE SEQUENCE [LARGE SCALE GENOMIC DNA]</scope>
    <source>
        <strain evidence="6">OTTH 0595 / CCAP 157/2 / RCC745</strain>
    </source>
</reference>
<dbReference type="PRINTS" id="PR00063">
    <property type="entry name" value="RIBOSOMALL27"/>
</dbReference>
<organism evidence="5 6">
    <name type="scientific">Ostreococcus tauri</name>
    <name type="common">Marine green alga</name>
    <dbReference type="NCBI Taxonomy" id="70448"/>
    <lineage>
        <taxon>Eukaryota</taxon>
        <taxon>Viridiplantae</taxon>
        <taxon>Chlorophyta</taxon>
        <taxon>Mamiellophyceae</taxon>
        <taxon>Mamiellales</taxon>
        <taxon>Bathycoccaceae</taxon>
        <taxon>Ostreococcus</taxon>
    </lineage>
</organism>
<dbReference type="Pfam" id="PF01016">
    <property type="entry name" value="Ribosomal_L27"/>
    <property type="match status" value="1"/>
</dbReference>
<accession>A0A096P8A5</accession>
<evidence type="ECO:0000256" key="1">
    <source>
        <dbReference type="ARBA" id="ARBA00010797"/>
    </source>
</evidence>
<dbReference type="STRING" id="70448.A0A096P8A5"/>
<proteinExistence type="inferred from homology"/>
<dbReference type="RefSeq" id="XP_022840413.1">
    <property type="nucleotide sequence ID" value="XM_022983866.1"/>
</dbReference>